<protein>
    <submittedName>
        <fullName evidence="2">Ribonuclease h protein</fullName>
    </submittedName>
</protein>
<dbReference type="OMA" id="GDWILGY"/>
<feature type="non-terminal residue" evidence="2">
    <location>
        <position position="547"/>
    </location>
</feature>
<dbReference type="InterPro" id="IPR044730">
    <property type="entry name" value="RNase_H-like_dom_plant"/>
</dbReference>
<dbReference type="CDD" id="cd06222">
    <property type="entry name" value="RNase_H_like"/>
    <property type="match status" value="1"/>
</dbReference>
<dbReference type="STRING" id="49451.A0A1J6IPH7"/>
<dbReference type="Pfam" id="PF13456">
    <property type="entry name" value="RVT_3"/>
    <property type="match status" value="1"/>
</dbReference>
<evidence type="ECO:0000259" key="1">
    <source>
        <dbReference type="PROSITE" id="PS50879"/>
    </source>
</evidence>
<dbReference type="PANTHER" id="PTHR47723:SF23">
    <property type="entry name" value="REVERSE TRANSCRIPTASE-LIKE PROTEIN"/>
    <property type="match status" value="1"/>
</dbReference>
<dbReference type="InterPro" id="IPR036397">
    <property type="entry name" value="RNaseH_sf"/>
</dbReference>
<gene>
    <name evidence="2" type="ORF">A4A49_62591</name>
</gene>
<feature type="domain" description="RNase H type-1" evidence="1">
    <location>
        <begin position="422"/>
        <end position="547"/>
    </location>
</feature>
<dbReference type="Gene3D" id="3.30.420.10">
    <property type="entry name" value="Ribonuclease H-like superfamily/Ribonuclease H"/>
    <property type="match status" value="1"/>
</dbReference>
<dbReference type="PANTHER" id="PTHR47723">
    <property type="entry name" value="OS05G0353850 PROTEIN"/>
    <property type="match status" value="1"/>
</dbReference>
<dbReference type="SMR" id="A0A1J6IPH7"/>
<dbReference type="GO" id="GO:0003676">
    <property type="term" value="F:nucleic acid binding"/>
    <property type="evidence" value="ECO:0007669"/>
    <property type="project" value="InterPro"/>
</dbReference>
<evidence type="ECO:0000313" key="2">
    <source>
        <dbReference type="EMBL" id="OIS99614.1"/>
    </source>
</evidence>
<dbReference type="EMBL" id="MJEQ01037190">
    <property type="protein sequence ID" value="OIS99614.1"/>
    <property type="molecule type" value="Genomic_DNA"/>
</dbReference>
<sequence>MASRTVLIKATLSSIPSHVMQFIAIPTKITNQIDRIQRNFLWGTTQEKKKMHMIKWEVVTKTKAQGGLGIQKASFKNKAALASLAWRAYTNTNSLWARVLIHKNCNLHRPANAGRHHVSNKSPTWRAMLSGWETCSKASRWIVNKGNRVSFFNDPWIPNQPAIRHLIEGPLTNRDLLAKVNSIHNGGAWDTSSLSFDLPPHILNIITSVFIPSVTTKEDILIWALTPNGKFSQNSAYSFIHNSAQLSPPGDLGNFKWLWKLQVPNKIKFFIWSLTHRRLPTRTMLSSMGINCPTLCQYCNAGQEDIDHIFFVCPNAAQFWNAIRSKSTSPPPTNPLNSTHLWQTVWPDTKGGNFNEHLHWAVLVPFCLWHIWLTRNNNVFNNKRELIYAKNTIAKATEFQLLKGSSNNTCTHQMMLKWEPPPRSCFKLNTDGAVKGKVGIGGIGGIFRNHNGDWILGYMENIPHTSILEAEFRALIKGLQLAKQNNLLPLHIDTYSAEIIGMLTEGNLIFDPLICECRLLIQRMGRVVVRHAFREQNRVADALAKEA</sequence>
<dbReference type="InterPro" id="IPR012337">
    <property type="entry name" value="RNaseH-like_sf"/>
</dbReference>
<name>A0A1J6IPH7_NICAT</name>
<accession>A0A1J6IPH7</accession>
<dbReference type="Pfam" id="PF13966">
    <property type="entry name" value="zf-RVT"/>
    <property type="match status" value="1"/>
</dbReference>
<dbReference type="InterPro" id="IPR053151">
    <property type="entry name" value="RNase_H-like"/>
</dbReference>
<dbReference type="SUPFAM" id="SSF53098">
    <property type="entry name" value="Ribonuclease H-like"/>
    <property type="match status" value="1"/>
</dbReference>
<dbReference type="PROSITE" id="PS50879">
    <property type="entry name" value="RNASE_H_1"/>
    <property type="match status" value="1"/>
</dbReference>
<dbReference type="Proteomes" id="UP000187609">
    <property type="component" value="Unassembled WGS sequence"/>
</dbReference>
<dbReference type="GO" id="GO:0004523">
    <property type="term" value="F:RNA-DNA hybrid ribonuclease activity"/>
    <property type="evidence" value="ECO:0007669"/>
    <property type="project" value="InterPro"/>
</dbReference>
<organism evidence="2 3">
    <name type="scientific">Nicotiana attenuata</name>
    <name type="common">Coyote tobacco</name>
    <dbReference type="NCBI Taxonomy" id="49451"/>
    <lineage>
        <taxon>Eukaryota</taxon>
        <taxon>Viridiplantae</taxon>
        <taxon>Streptophyta</taxon>
        <taxon>Embryophyta</taxon>
        <taxon>Tracheophyta</taxon>
        <taxon>Spermatophyta</taxon>
        <taxon>Magnoliopsida</taxon>
        <taxon>eudicotyledons</taxon>
        <taxon>Gunneridae</taxon>
        <taxon>Pentapetalae</taxon>
        <taxon>asterids</taxon>
        <taxon>lamiids</taxon>
        <taxon>Solanales</taxon>
        <taxon>Solanaceae</taxon>
        <taxon>Nicotianoideae</taxon>
        <taxon>Nicotianeae</taxon>
        <taxon>Nicotiana</taxon>
    </lineage>
</organism>
<dbReference type="Gramene" id="OIS99614">
    <property type="protein sequence ID" value="OIS99614"/>
    <property type="gene ID" value="A4A49_62591"/>
</dbReference>
<proteinExistence type="predicted"/>
<evidence type="ECO:0000313" key="3">
    <source>
        <dbReference type="Proteomes" id="UP000187609"/>
    </source>
</evidence>
<reference evidence="2" key="1">
    <citation type="submission" date="2016-11" db="EMBL/GenBank/DDBJ databases">
        <title>The genome of Nicotiana attenuata.</title>
        <authorList>
            <person name="Xu S."/>
            <person name="Brockmoeller T."/>
            <person name="Gaquerel E."/>
            <person name="Navarro A."/>
            <person name="Kuhl H."/>
            <person name="Gase K."/>
            <person name="Ling Z."/>
            <person name="Zhou W."/>
            <person name="Kreitzer C."/>
            <person name="Stanke M."/>
            <person name="Tang H."/>
            <person name="Lyons E."/>
            <person name="Pandey P."/>
            <person name="Pandey S.P."/>
            <person name="Timmermann B."/>
            <person name="Baldwin I.T."/>
        </authorList>
    </citation>
    <scope>NUCLEOTIDE SEQUENCE [LARGE SCALE GENOMIC DNA]</scope>
    <source>
        <strain evidence="2">UT</strain>
    </source>
</reference>
<dbReference type="AlphaFoldDB" id="A0A1J6IPH7"/>
<dbReference type="InterPro" id="IPR002156">
    <property type="entry name" value="RNaseH_domain"/>
</dbReference>
<dbReference type="InterPro" id="IPR026960">
    <property type="entry name" value="RVT-Znf"/>
</dbReference>
<keyword evidence="3" id="KW-1185">Reference proteome</keyword>
<comment type="caution">
    <text evidence="2">The sequence shown here is derived from an EMBL/GenBank/DDBJ whole genome shotgun (WGS) entry which is preliminary data.</text>
</comment>